<accession>A0A1T4YXC5</accession>
<dbReference type="InterPro" id="IPR023375">
    <property type="entry name" value="ADC_dom_sf"/>
</dbReference>
<organism evidence="1 2">
    <name type="scientific">Aeromicrobium choanae</name>
    <dbReference type="NCBI Taxonomy" id="1736691"/>
    <lineage>
        <taxon>Bacteria</taxon>
        <taxon>Bacillati</taxon>
        <taxon>Actinomycetota</taxon>
        <taxon>Actinomycetes</taxon>
        <taxon>Propionibacteriales</taxon>
        <taxon>Nocardioidaceae</taxon>
        <taxon>Aeromicrobium</taxon>
    </lineage>
</organism>
<evidence type="ECO:0000313" key="2">
    <source>
        <dbReference type="Proteomes" id="UP000191040"/>
    </source>
</evidence>
<dbReference type="GO" id="GO:0016829">
    <property type="term" value="F:lyase activity"/>
    <property type="evidence" value="ECO:0007669"/>
    <property type="project" value="InterPro"/>
</dbReference>
<evidence type="ECO:0000313" key="1">
    <source>
        <dbReference type="EMBL" id="SKB06376.1"/>
    </source>
</evidence>
<protein>
    <submittedName>
        <fullName evidence="1">Acetoacetate decarboxylase</fullName>
    </submittedName>
</protein>
<dbReference type="Gene3D" id="2.40.400.10">
    <property type="entry name" value="Acetoacetate decarboxylase-like"/>
    <property type="match status" value="1"/>
</dbReference>
<keyword evidence="2" id="KW-1185">Reference proteome</keyword>
<sequence>MGFVSSPEELDTIQQLLDRPVYTGESVSVGFRTKESFVREVLPPCFELADEPLGSVSMSHQASDREIFTCTTVRLAARFGDITGAYNLMMTFSGDMPITIGREKWGEPKKRGETEFGFVGETFRGSCTRYGREIVRIEADFTEQVAGVPQEATSLELKASMATNGLALQEDPRVVAVWGAHRNVHSQWTGTASVDLLGGENDPLETIPIVSWGDATYTYSDLALTRCEEFTLDTPDRSVYLPYLIGRSYDFPSGDHLGDFRQIAV</sequence>
<dbReference type="OrthoDB" id="1633687at2"/>
<proteinExistence type="predicted"/>
<gene>
    <name evidence="1" type="ORF">SAMN06295964_1286</name>
</gene>
<dbReference type="EMBL" id="LT796768">
    <property type="protein sequence ID" value="SKB06376.1"/>
    <property type="molecule type" value="Genomic_DNA"/>
</dbReference>
<dbReference type="Pfam" id="PF06314">
    <property type="entry name" value="ADC"/>
    <property type="match status" value="1"/>
</dbReference>
<dbReference type="Proteomes" id="UP000191040">
    <property type="component" value="Chromosome I"/>
</dbReference>
<dbReference type="AlphaFoldDB" id="A0A1T4YXC5"/>
<dbReference type="STRING" id="1736691.SAMN06295964_1286"/>
<dbReference type="InterPro" id="IPR010451">
    <property type="entry name" value="Acetoacetate_decarboxylase"/>
</dbReference>
<dbReference type="SUPFAM" id="SSF160104">
    <property type="entry name" value="Acetoacetate decarboxylase-like"/>
    <property type="match status" value="1"/>
</dbReference>
<reference evidence="2" key="1">
    <citation type="submission" date="2017-02" db="EMBL/GenBank/DDBJ databases">
        <authorList>
            <person name="Varghese N."/>
            <person name="Submissions S."/>
        </authorList>
    </citation>
    <scope>NUCLEOTIDE SEQUENCE [LARGE SCALE GENOMIC DNA]</scope>
    <source>
        <strain evidence="2">9H-4</strain>
    </source>
</reference>
<name>A0A1T4YXC5_9ACTN</name>